<dbReference type="AlphaFoldDB" id="A0AAN6GDI8"/>
<evidence type="ECO:0008006" key="4">
    <source>
        <dbReference type="Google" id="ProtNLM"/>
    </source>
</evidence>
<gene>
    <name evidence="2" type="ORF">OC842_002517</name>
</gene>
<feature type="signal peptide" evidence="1">
    <location>
        <begin position="1"/>
        <end position="22"/>
    </location>
</feature>
<keyword evidence="1" id="KW-0732">Signal</keyword>
<dbReference type="Proteomes" id="UP001176521">
    <property type="component" value="Unassembled WGS sequence"/>
</dbReference>
<reference evidence="2" key="1">
    <citation type="journal article" date="2023" name="PhytoFront">
        <title>Draft Genome Resources of Seven Strains of Tilletia horrida, Causal Agent of Kernel Smut of Rice.</title>
        <authorList>
            <person name="Khanal S."/>
            <person name="Antony Babu S."/>
            <person name="Zhou X.G."/>
        </authorList>
    </citation>
    <scope>NUCLEOTIDE SEQUENCE</scope>
    <source>
        <strain evidence="2">TX3</strain>
    </source>
</reference>
<keyword evidence="3" id="KW-1185">Reference proteome</keyword>
<evidence type="ECO:0000313" key="2">
    <source>
        <dbReference type="EMBL" id="KAK0534847.1"/>
    </source>
</evidence>
<name>A0AAN6GDI8_9BASI</name>
<dbReference type="EMBL" id="JAPDMQ010000108">
    <property type="protein sequence ID" value="KAK0534847.1"/>
    <property type="molecule type" value="Genomic_DNA"/>
</dbReference>
<accession>A0AAN6GDI8</accession>
<comment type="caution">
    <text evidence="2">The sequence shown here is derived from an EMBL/GenBank/DDBJ whole genome shotgun (WGS) entry which is preliminary data.</text>
</comment>
<protein>
    <recommendedName>
        <fullName evidence="4">Granulins domain-containing protein</fullName>
    </recommendedName>
</protein>
<proteinExistence type="predicted"/>
<evidence type="ECO:0000256" key="1">
    <source>
        <dbReference type="SAM" id="SignalP"/>
    </source>
</evidence>
<organism evidence="2 3">
    <name type="scientific">Tilletia horrida</name>
    <dbReference type="NCBI Taxonomy" id="155126"/>
    <lineage>
        <taxon>Eukaryota</taxon>
        <taxon>Fungi</taxon>
        <taxon>Dikarya</taxon>
        <taxon>Basidiomycota</taxon>
        <taxon>Ustilaginomycotina</taxon>
        <taxon>Exobasidiomycetes</taxon>
        <taxon>Tilletiales</taxon>
        <taxon>Tilletiaceae</taxon>
        <taxon>Tilletia</taxon>
    </lineage>
</organism>
<evidence type="ECO:0000313" key="3">
    <source>
        <dbReference type="Proteomes" id="UP001176521"/>
    </source>
</evidence>
<sequence length="243" mass="24576">MQPRALLATAVAALATLPHAYANAAEDLNAPVAADILLERGSVDVSPLDAGLPRGMSLLERRQSNMCMAGDYLCSNQIGCCASGYICCGTELCCGAGATCVRIGSGYGCCPQGYQCNNLDGCPVNSSACSQNRNFCCPSNKVCVQRPGDLRLFCSLPRSTGGSTNTNGNANTGSSSNDNTDLLGDVLEAAFDIASKLGSKGKVKASPKVVKGGGKTGSAAAAAHGLAGSALFVVAATSFFVSL</sequence>
<feature type="chain" id="PRO_5043025456" description="Granulins domain-containing protein" evidence="1">
    <location>
        <begin position="23"/>
        <end position="243"/>
    </location>
</feature>